<organism evidence="2 3">
    <name type="scientific">Floridaenema evergladense BLCC-F167</name>
    <dbReference type="NCBI Taxonomy" id="3153639"/>
    <lineage>
        <taxon>Bacteria</taxon>
        <taxon>Bacillati</taxon>
        <taxon>Cyanobacteriota</taxon>
        <taxon>Cyanophyceae</taxon>
        <taxon>Oscillatoriophycideae</taxon>
        <taxon>Aerosakkonematales</taxon>
        <taxon>Aerosakkonemataceae</taxon>
        <taxon>Floridanema</taxon>
        <taxon>Floridanema evergladense</taxon>
    </lineage>
</organism>
<dbReference type="SUPFAM" id="SSF53335">
    <property type="entry name" value="S-adenosyl-L-methionine-dependent methyltransferases"/>
    <property type="match status" value="1"/>
</dbReference>
<dbReference type="Gene3D" id="3.40.50.150">
    <property type="entry name" value="Vaccinia Virus protein VP39"/>
    <property type="match status" value="1"/>
</dbReference>
<gene>
    <name evidence="2" type="ORF">ACE1CA_04850</name>
</gene>
<dbReference type="EC" id="2.1.1.-" evidence="2"/>
<sequence>MDEQALDSLEKVRQQFDAAPYPRIPLEDYPNDMKYLTLYNMATAYYLRAKKVVETEGKVILDAGCGTGFKSLALAVANPGAKIVGVDLSEESVKLAKERLKYHGIKNVEFYPLSIYDLSKLGREFDYIHCDETLYLLPDIVAGLQAMKSVLKPEGIIRANLHSSRVRADFYAAQKLFDLMGLMNQAPGEPEIEKVRETMKALKNNVSLKVNTWKPQYENDPAWYLANYLLEGDRGYTIPEMFAALRAADLEFISMVNWPFWDIVDLLEEPDRLPPLMATNLPNLSVEQKLHTYELLNPIHRLIDFWCGHPGAVTPPVPLTEWTDREWLEAWVYIHPSLKVPQVKKEMIASVVDIKLLEMHKYLAFSKDPSLMMDSAAVATLLPLTEEPQSVESLWERSLMLRPINPASYEASDRQTAFKFVKELLISLEQLGFVFIERRAINN</sequence>
<evidence type="ECO:0000259" key="1">
    <source>
        <dbReference type="Pfam" id="PF13847"/>
    </source>
</evidence>
<dbReference type="GO" id="GO:0032259">
    <property type="term" value="P:methylation"/>
    <property type="evidence" value="ECO:0007669"/>
    <property type="project" value="UniProtKB-KW"/>
</dbReference>
<dbReference type="Pfam" id="PF13847">
    <property type="entry name" value="Methyltransf_31"/>
    <property type="match status" value="1"/>
</dbReference>
<dbReference type="GO" id="GO:0008168">
    <property type="term" value="F:methyltransferase activity"/>
    <property type="evidence" value="ECO:0007669"/>
    <property type="project" value="UniProtKB-KW"/>
</dbReference>
<evidence type="ECO:0000313" key="3">
    <source>
        <dbReference type="Proteomes" id="UP001576780"/>
    </source>
</evidence>
<accession>A0ABV4WFI5</accession>
<keyword evidence="2" id="KW-0808">Transferase</keyword>
<dbReference type="EMBL" id="JBHFNT010000047">
    <property type="protein sequence ID" value="MFB2833842.1"/>
    <property type="molecule type" value="Genomic_DNA"/>
</dbReference>
<protein>
    <submittedName>
        <fullName evidence="2">Class I SAM-dependent methyltransferase</fullName>
        <ecNumber evidence="2">2.1.1.-</ecNumber>
    </submittedName>
</protein>
<dbReference type="PANTHER" id="PTHR43464">
    <property type="entry name" value="METHYLTRANSFERASE"/>
    <property type="match status" value="1"/>
</dbReference>
<feature type="domain" description="Methyltransferase" evidence="1">
    <location>
        <begin position="55"/>
        <end position="182"/>
    </location>
</feature>
<dbReference type="PANTHER" id="PTHR43464:SF91">
    <property type="entry name" value="SLL0487 PROTEIN"/>
    <property type="match status" value="1"/>
</dbReference>
<dbReference type="InterPro" id="IPR025714">
    <property type="entry name" value="Methyltranfer_dom"/>
</dbReference>
<keyword evidence="3" id="KW-1185">Reference proteome</keyword>
<dbReference type="RefSeq" id="WP_413276293.1">
    <property type="nucleotide sequence ID" value="NZ_JBHFNT010000047.1"/>
</dbReference>
<dbReference type="CDD" id="cd02440">
    <property type="entry name" value="AdoMet_MTases"/>
    <property type="match status" value="1"/>
</dbReference>
<proteinExistence type="predicted"/>
<reference evidence="2 3" key="1">
    <citation type="submission" date="2024-09" db="EMBL/GenBank/DDBJ databases">
        <title>Floridaenema gen nov. (Aerosakkonemataceae, Aerosakkonematales ord. nov., Cyanobacteria) from benthic tropical and subtropical fresh waters, with the description of four new species.</title>
        <authorList>
            <person name="Moretto J.A."/>
            <person name="Berthold D.E."/>
            <person name="Lefler F.W."/>
            <person name="Huang I.-S."/>
            <person name="Laughinghouse H. IV."/>
        </authorList>
    </citation>
    <scope>NUCLEOTIDE SEQUENCE [LARGE SCALE GENOMIC DNA]</scope>
    <source>
        <strain evidence="2 3">BLCC-F167</strain>
    </source>
</reference>
<name>A0ABV4WFI5_9CYAN</name>
<keyword evidence="2" id="KW-0489">Methyltransferase</keyword>
<evidence type="ECO:0000313" key="2">
    <source>
        <dbReference type="EMBL" id="MFB2833842.1"/>
    </source>
</evidence>
<dbReference type="Proteomes" id="UP001576780">
    <property type="component" value="Unassembled WGS sequence"/>
</dbReference>
<comment type="caution">
    <text evidence="2">The sequence shown here is derived from an EMBL/GenBank/DDBJ whole genome shotgun (WGS) entry which is preliminary data.</text>
</comment>
<dbReference type="InterPro" id="IPR029063">
    <property type="entry name" value="SAM-dependent_MTases_sf"/>
</dbReference>